<gene>
    <name evidence="1" type="ORF">QFC19_005197</name>
</gene>
<organism evidence="1 2">
    <name type="scientific">Naganishia cerealis</name>
    <dbReference type="NCBI Taxonomy" id="610337"/>
    <lineage>
        <taxon>Eukaryota</taxon>
        <taxon>Fungi</taxon>
        <taxon>Dikarya</taxon>
        <taxon>Basidiomycota</taxon>
        <taxon>Agaricomycotina</taxon>
        <taxon>Tremellomycetes</taxon>
        <taxon>Filobasidiales</taxon>
        <taxon>Filobasidiaceae</taxon>
        <taxon>Naganishia</taxon>
    </lineage>
</organism>
<dbReference type="Proteomes" id="UP001241377">
    <property type="component" value="Unassembled WGS sequence"/>
</dbReference>
<accession>A0ACC2VPQ4</accession>
<dbReference type="EMBL" id="JASBWR010000058">
    <property type="protein sequence ID" value="KAJ9101424.1"/>
    <property type="molecule type" value="Genomic_DNA"/>
</dbReference>
<protein>
    <submittedName>
        <fullName evidence="1">Uncharacterized protein</fullName>
    </submittedName>
</protein>
<comment type="caution">
    <text evidence="1">The sequence shown here is derived from an EMBL/GenBank/DDBJ whole genome shotgun (WGS) entry which is preliminary data.</text>
</comment>
<sequence length="233" mass="24689">MLNNSFAPSGLLALIVRGIQLVFSIIGLGVSAGAVHQYGSWDRGNFAVAASVISFVYLLVTIFAFQFISPLVSLVAEIILMIFWLAAFAAVADVFGSASCNYTVYSYSFHSTGCRLSKTFIAFGVLNWVLFLISLGLLIWFTIIPVYKAGGFNLLNQIKSLSRGALFANFIPATGSKDLEAGNGVSQDVTSGVDSVPEDKTEAVDPEPTVEGAGEGTVESPTVPATQPHSAIH</sequence>
<evidence type="ECO:0000313" key="2">
    <source>
        <dbReference type="Proteomes" id="UP001241377"/>
    </source>
</evidence>
<name>A0ACC2VPQ4_9TREE</name>
<evidence type="ECO:0000313" key="1">
    <source>
        <dbReference type="EMBL" id="KAJ9101424.1"/>
    </source>
</evidence>
<proteinExistence type="predicted"/>
<keyword evidence="2" id="KW-1185">Reference proteome</keyword>
<reference evidence="1" key="1">
    <citation type="submission" date="2023-04" db="EMBL/GenBank/DDBJ databases">
        <title>Draft Genome sequencing of Naganishia species isolated from polar environments using Oxford Nanopore Technology.</title>
        <authorList>
            <person name="Leo P."/>
            <person name="Venkateswaran K."/>
        </authorList>
    </citation>
    <scope>NUCLEOTIDE SEQUENCE</scope>
    <source>
        <strain evidence="1">MNA-CCFEE 5261</strain>
    </source>
</reference>